<dbReference type="PANTHER" id="PTHR43782:SF3">
    <property type="entry name" value="ARGINASE"/>
    <property type="match status" value="1"/>
</dbReference>
<dbReference type="KEGG" id="csa:Csal_1087"/>
<dbReference type="InterPro" id="IPR006035">
    <property type="entry name" value="Ureohydrolase"/>
</dbReference>
<dbReference type="Gene3D" id="3.40.800.10">
    <property type="entry name" value="Ureohydrolase domain"/>
    <property type="match status" value="1"/>
</dbReference>
<dbReference type="SUPFAM" id="SSF52768">
    <property type="entry name" value="Arginase/deacetylase"/>
    <property type="match status" value="1"/>
</dbReference>
<dbReference type="Pfam" id="PF00491">
    <property type="entry name" value="Arginase"/>
    <property type="match status" value="1"/>
</dbReference>
<dbReference type="CDD" id="cd09999">
    <property type="entry name" value="Arginase-like_1"/>
    <property type="match status" value="1"/>
</dbReference>
<dbReference type="PANTHER" id="PTHR43782">
    <property type="entry name" value="ARGINASE"/>
    <property type="match status" value="1"/>
</dbReference>
<keyword evidence="2" id="KW-0378">Hydrolase</keyword>
<keyword evidence="3" id="KW-0464">Manganese</keyword>
<dbReference type="PROSITE" id="PS51409">
    <property type="entry name" value="ARGINASE_2"/>
    <property type="match status" value="1"/>
</dbReference>
<evidence type="ECO:0000256" key="2">
    <source>
        <dbReference type="ARBA" id="ARBA00022801"/>
    </source>
</evidence>
<organism evidence="5 6">
    <name type="scientific">Chromohalobacter israelensis (strain ATCC BAA-138 / DSM 3043 / CIP 106854 / NCIMB 13768 / 1H11)</name>
    <name type="common">Chromohalobacter salexigens</name>
    <dbReference type="NCBI Taxonomy" id="290398"/>
    <lineage>
        <taxon>Bacteria</taxon>
        <taxon>Pseudomonadati</taxon>
        <taxon>Pseudomonadota</taxon>
        <taxon>Gammaproteobacteria</taxon>
        <taxon>Oceanospirillales</taxon>
        <taxon>Halomonadaceae</taxon>
        <taxon>Chromohalobacter</taxon>
    </lineage>
</organism>
<gene>
    <name evidence="5" type="ordered locus">Csal_1087</name>
</gene>
<evidence type="ECO:0000256" key="3">
    <source>
        <dbReference type="ARBA" id="ARBA00023211"/>
    </source>
</evidence>
<keyword evidence="6" id="KW-1185">Reference proteome</keyword>
<evidence type="ECO:0000313" key="6">
    <source>
        <dbReference type="Proteomes" id="UP000000239"/>
    </source>
</evidence>
<dbReference type="AlphaFoldDB" id="Q1QYL5"/>
<evidence type="ECO:0000313" key="5">
    <source>
        <dbReference type="EMBL" id="ABE58443.1"/>
    </source>
</evidence>
<accession>Q1QYL5</accession>
<evidence type="ECO:0000256" key="1">
    <source>
        <dbReference type="ARBA" id="ARBA00022723"/>
    </source>
</evidence>
<dbReference type="InterPro" id="IPR023696">
    <property type="entry name" value="Ureohydrolase_dom_sf"/>
</dbReference>
<keyword evidence="1" id="KW-0479">Metal-binding</keyword>
<evidence type="ECO:0000256" key="4">
    <source>
        <dbReference type="PROSITE-ProRule" id="PRU00742"/>
    </source>
</evidence>
<name>Q1QYL5_CHRI1</name>
<dbReference type="GO" id="GO:0030145">
    <property type="term" value="F:manganese ion binding"/>
    <property type="evidence" value="ECO:0007669"/>
    <property type="project" value="TreeGrafter"/>
</dbReference>
<dbReference type="Proteomes" id="UP000000239">
    <property type="component" value="Chromosome"/>
</dbReference>
<dbReference type="GO" id="GO:0004053">
    <property type="term" value="F:arginase activity"/>
    <property type="evidence" value="ECO:0007669"/>
    <property type="project" value="TreeGrafter"/>
</dbReference>
<dbReference type="HOGENOM" id="CLU_079830_0_0_6"/>
<sequence>MKMFDLILSQGRLADRKDGTIKGAKLTAQALADEYSITPITCGRPSAALNDNWKQSLSAGSEVLNEIELAIESSLLKGHHPCLIGNTCSSSFASLPLAVKYHPTAKVIWIDAHGDFNTPETTDSGYLGGMVLAGVCGLWESGRKKGVNPESVIVAGVRDLDPEEERLLHENKVTVLNPTSFSVESVLEAVGESDVWIHIDWDVLEPGYIPADYSVTGGLVPSQIECLLSSLSGRILGLEVTEFCAETGCNHTAELNYIVKTLAPFFKQHGN</sequence>
<dbReference type="OrthoDB" id="9789727at2"/>
<proteinExistence type="inferred from homology"/>
<protein>
    <submittedName>
        <fullName evidence="5">Arginase/agmatinase/formiminoglutamase</fullName>
    </submittedName>
</protein>
<dbReference type="GO" id="GO:0005829">
    <property type="term" value="C:cytosol"/>
    <property type="evidence" value="ECO:0007669"/>
    <property type="project" value="TreeGrafter"/>
</dbReference>
<dbReference type="EMBL" id="CP000285">
    <property type="protein sequence ID" value="ABE58443.1"/>
    <property type="molecule type" value="Genomic_DNA"/>
</dbReference>
<dbReference type="eggNOG" id="COG0010">
    <property type="taxonomic scope" value="Bacteria"/>
</dbReference>
<comment type="similarity">
    <text evidence="4">Belongs to the arginase family.</text>
</comment>
<dbReference type="STRING" id="290398.Csal_1087"/>
<reference evidence="5 6" key="1">
    <citation type="journal article" date="2011" name="Stand. Genomic Sci.">
        <title>Complete genome sequence of the halophilic and highly halotolerant Chromohalobacter salexigens type strain (1H11(T)).</title>
        <authorList>
            <person name="Copeland A."/>
            <person name="O'Connor K."/>
            <person name="Lucas S."/>
            <person name="Lapidus A."/>
            <person name="Berry K.W."/>
            <person name="Detter J.C."/>
            <person name="Del Rio T.G."/>
            <person name="Hammon N."/>
            <person name="Dalin E."/>
            <person name="Tice H."/>
            <person name="Pitluck S."/>
            <person name="Bruce D."/>
            <person name="Goodwin L."/>
            <person name="Han C."/>
            <person name="Tapia R."/>
            <person name="Saunders E."/>
            <person name="Schmutz J."/>
            <person name="Brettin T."/>
            <person name="Larimer F."/>
            <person name="Land M."/>
            <person name="Hauser L."/>
            <person name="Vargas C."/>
            <person name="Nieto J.J."/>
            <person name="Kyrpides N.C."/>
            <person name="Ivanova N."/>
            <person name="Goker M."/>
            <person name="Klenk H.P."/>
            <person name="Csonka L.N."/>
            <person name="Woyke T."/>
        </authorList>
    </citation>
    <scope>NUCLEOTIDE SEQUENCE [LARGE SCALE GENOMIC DNA]</scope>
    <source>
        <strain evidence="6">ATCC BAA-138 / DSM 3043 / CIP 106854 / NCIMB 13768 / 1H11</strain>
    </source>
</reference>